<dbReference type="Gene3D" id="3.30.450.40">
    <property type="match status" value="1"/>
</dbReference>
<dbReference type="STRING" id="1114924.SAMN05216258_104487"/>
<dbReference type="PROSITE" id="PS51077">
    <property type="entry name" value="HTH_ICLR"/>
    <property type="match status" value="1"/>
</dbReference>
<keyword evidence="3" id="KW-0804">Transcription</keyword>
<sequence length="265" mass="27304">MGGDMGGEDGKAPRGGVQSIERAAALLDGVAAAGPRGASLSALAERTGLNVSTAHHLCRTLEAEGFLARVGDSKRYRIGGRVFALAAGALDESALLSLGTPVLERLSADTGEAAHLAVRSGADIVLVARTAATGMLQLSERAGVIRPAHATAIGKMLLAACAPEDRARILAGLDLPRFTEATITDRARLAAELETVRAEGVAHDRQELDAEVRCVAVAVTDFAGRTAAAMGISGPVWRMQDAALEAKIARLKSAAAELSERLGAR</sequence>
<organism evidence="6 7">
    <name type="scientific">Albimonas pacifica</name>
    <dbReference type="NCBI Taxonomy" id="1114924"/>
    <lineage>
        <taxon>Bacteria</taxon>
        <taxon>Pseudomonadati</taxon>
        <taxon>Pseudomonadota</taxon>
        <taxon>Alphaproteobacteria</taxon>
        <taxon>Rhodobacterales</taxon>
        <taxon>Paracoccaceae</taxon>
        <taxon>Albimonas</taxon>
    </lineage>
</organism>
<dbReference type="SUPFAM" id="SSF55781">
    <property type="entry name" value="GAF domain-like"/>
    <property type="match status" value="1"/>
</dbReference>
<dbReference type="AlphaFoldDB" id="A0A1I3FSD4"/>
<dbReference type="PANTHER" id="PTHR30136:SF35">
    <property type="entry name" value="HTH-TYPE TRANSCRIPTIONAL REGULATOR RV1719"/>
    <property type="match status" value="1"/>
</dbReference>
<dbReference type="SMART" id="SM00346">
    <property type="entry name" value="HTH_ICLR"/>
    <property type="match status" value="1"/>
</dbReference>
<evidence type="ECO:0000256" key="3">
    <source>
        <dbReference type="ARBA" id="ARBA00023163"/>
    </source>
</evidence>
<dbReference type="GO" id="GO:0003677">
    <property type="term" value="F:DNA binding"/>
    <property type="evidence" value="ECO:0007669"/>
    <property type="project" value="UniProtKB-KW"/>
</dbReference>
<gene>
    <name evidence="6" type="ORF">SAMN05216258_104487</name>
</gene>
<dbReference type="Proteomes" id="UP000199377">
    <property type="component" value="Unassembled WGS sequence"/>
</dbReference>
<feature type="domain" description="IclR-ED" evidence="5">
    <location>
        <begin position="81"/>
        <end position="264"/>
    </location>
</feature>
<dbReference type="GO" id="GO:0003700">
    <property type="term" value="F:DNA-binding transcription factor activity"/>
    <property type="evidence" value="ECO:0007669"/>
    <property type="project" value="TreeGrafter"/>
</dbReference>
<dbReference type="PANTHER" id="PTHR30136">
    <property type="entry name" value="HELIX-TURN-HELIX TRANSCRIPTIONAL REGULATOR, ICLR FAMILY"/>
    <property type="match status" value="1"/>
</dbReference>
<dbReference type="InterPro" id="IPR036388">
    <property type="entry name" value="WH-like_DNA-bd_sf"/>
</dbReference>
<keyword evidence="7" id="KW-1185">Reference proteome</keyword>
<dbReference type="InterPro" id="IPR036390">
    <property type="entry name" value="WH_DNA-bd_sf"/>
</dbReference>
<feature type="domain" description="HTH iclR-type" evidence="4">
    <location>
        <begin position="17"/>
        <end position="80"/>
    </location>
</feature>
<dbReference type="Pfam" id="PF01614">
    <property type="entry name" value="IclR_C"/>
    <property type="match status" value="1"/>
</dbReference>
<keyword evidence="1" id="KW-0805">Transcription regulation</keyword>
<dbReference type="Gene3D" id="1.10.10.10">
    <property type="entry name" value="Winged helix-like DNA-binding domain superfamily/Winged helix DNA-binding domain"/>
    <property type="match status" value="1"/>
</dbReference>
<evidence type="ECO:0000256" key="2">
    <source>
        <dbReference type="ARBA" id="ARBA00023125"/>
    </source>
</evidence>
<evidence type="ECO:0000313" key="7">
    <source>
        <dbReference type="Proteomes" id="UP000199377"/>
    </source>
</evidence>
<accession>A0A1I3FSD4</accession>
<dbReference type="InterPro" id="IPR005471">
    <property type="entry name" value="Tscrpt_reg_IclR_N"/>
</dbReference>
<reference evidence="6 7" key="1">
    <citation type="submission" date="2016-10" db="EMBL/GenBank/DDBJ databases">
        <authorList>
            <person name="de Groot N.N."/>
        </authorList>
    </citation>
    <scope>NUCLEOTIDE SEQUENCE [LARGE SCALE GENOMIC DNA]</scope>
    <source>
        <strain evidence="6 7">CGMCC 1.11030</strain>
    </source>
</reference>
<evidence type="ECO:0000313" key="6">
    <source>
        <dbReference type="EMBL" id="SFI14109.1"/>
    </source>
</evidence>
<dbReference type="OrthoDB" id="9807558at2"/>
<evidence type="ECO:0000259" key="5">
    <source>
        <dbReference type="PROSITE" id="PS51078"/>
    </source>
</evidence>
<keyword evidence="2" id="KW-0238">DNA-binding</keyword>
<dbReference type="GO" id="GO:0045892">
    <property type="term" value="P:negative regulation of DNA-templated transcription"/>
    <property type="evidence" value="ECO:0007669"/>
    <property type="project" value="TreeGrafter"/>
</dbReference>
<dbReference type="InterPro" id="IPR029016">
    <property type="entry name" value="GAF-like_dom_sf"/>
</dbReference>
<dbReference type="RefSeq" id="WP_092859756.1">
    <property type="nucleotide sequence ID" value="NZ_FOQH01000004.1"/>
</dbReference>
<dbReference type="InterPro" id="IPR014757">
    <property type="entry name" value="Tscrpt_reg_IclR_C"/>
</dbReference>
<evidence type="ECO:0000259" key="4">
    <source>
        <dbReference type="PROSITE" id="PS51077"/>
    </source>
</evidence>
<dbReference type="EMBL" id="FOQH01000004">
    <property type="protein sequence ID" value="SFI14109.1"/>
    <property type="molecule type" value="Genomic_DNA"/>
</dbReference>
<evidence type="ECO:0000256" key="1">
    <source>
        <dbReference type="ARBA" id="ARBA00023015"/>
    </source>
</evidence>
<proteinExistence type="predicted"/>
<dbReference type="PROSITE" id="PS51078">
    <property type="entry name" value="ICLR_ED"/>
    <property type="match status" value="1"/>
</dbReference>
<protein>
    <submittedName>
        <fullName evidence="6">Transcriptional regulator, IclR family</fullName>
    </submittedName>
</protein>
<dbReference type="InterPro" id="IPR050707">
    <property type="entry name" value="HTH_MetabolicPath_Reg"/>
</dbReference>
<dbReference type="SUPFAM" id="SSF46785">
    <property type="entry name" value="Winged helix' DNA-binding domain"/>
    <property type="match status" value="1"/>
</dbReference>
<name>A0A1I3FSD4_9RHOB</name>
<dbReference type="Pfam" id="PF09339">
    <property type="entry name" value="HTH_IclR"/>
    <property type="match status" value="1"/>
</dbReference>